<reference evidence="1 2" key="1">
    <citation type="submission" date="2018-03" db="EMBL/GenBank/DDBJ databases">
        <title>Draft Genome Sequences of the Obligatory Marine Myxobacteria Enhygromyxa salina SWB007.</title>
        <authorList>
            <person name="Poehlein A."/>
            <person name="Moghaddam J.A."/>
            <person name="Harms H."/>
            <person name="Alanjari M."/>
            <person name="Koenig G.M."/>
            <person name="Daniel R."/>
            <person name="Schaeberle T.F."/>
        </authorList>
    </citation>
    <scope>NUCLEOTIDE SEQUENCE [LARGE SCALE GENOMIC DNA]</scope>
    <source>
        <strain evidence="1 2">SWB007</strain>
    </source>
</reference>
<accession>A0A2S9YWC0</accession>
<dbReference type="Proteomes" id="UP000238823">
    <property type="component" value="Unassembled WGS sequence"/>
</dbReference>
<dbReference type="EMBL" id="PVNL01000028">
    <property type="protein sequence ID" value="PRQ09339.1"/>
    <property type="molecule type" value="Genomic_DNA"/>
</dbReference>
<dbReference type="AlphaFoldDB" id="A0A2S9YWC0"/>
<evidence type="ECO:0000313" key="2">
    <source>
        <dbReference type="Proteomes" id="UP000238823"/>
    </source>
</evidence>
<name>A0A2S9YWC0_9BACT</name>
<protein>
    <submittedName>
        <fullName evidence="1">Uncharacterized protein</fullName>
    </submittedName>
</protein>
<gene>
    <name evidence="1" type="ORF">ENSA7_09280</name>
</gene>
<evidence type="ECO:0000313" key="1">
    <source>
        <dbReference type="EMBL" id="PRQ09339.1"/>
    </source>
</evidence>
<proteinExistence type="predicted"/>
<sequence length="273" mass="29496">MLALSACVVSSGCGGMICYFGEREWQAATVRGIHVADPGSCGRCDLWFLDVIQSIDGVEPKQTRDAYELLATRRRHELTVSNDASADVRDVTIRYKSSQPTEVSLVSLDALNTTPLAARGQAWGHRFPFDDLHSSTDSWRIPADPWGGTWMFLAGSGVLEAPTVAGLSVPLFVDVNHELSEAAGRTQSSFPPPGIIEVTPERDSRSTLLLTVNLPTYWLPMLVVVDCHGIVRWSLGSGIGLDADLDAAVREANSFAQQLEAEREAGGCWVPAG</sequence>
<organism evidence="1 2">
    <name type="scientific">Enhygromyxa salina</name>
    <dbReference type="NCBI Taxonomy" id="215803"/>
    <lineage>
        <taxon>Bacteria</taxon>
        <taxon>Pseudomonadati</taxon>
        <taxon>Myxococcota</taxon>
        <taxon>Polyangia</taxon>
        <taxon>Nannocystales</taxon>
        <taxon>Nannocystaceae</taxon>
        <taxon>Enhygromyxa</taxon>
    </lineage>
</organism>
<comment type="caution">
    <text evidence="1">The sequence shown here is derived from an EMBL/GenBank/DDBJ whole genome shotgun (WGS) entry which is preliminary data.</text>
</comment>